<feature type="domain" description="HTH tetR-type" evidence="6">
    <location>
        <begin position="459"/>
        <end position="519"/>
    </location>
</feature>
<dbReference type="Pfam" id="PF03807">
    <property type="entry name" value="F420_oxidored"/>
    <property type="match status" value="1"/>
</dbReference>
<evidence type="ECO:0000313" key="7">
    <source>
        <dbReference type="EMBL" id="CAE7672244.1"/>
    </source>
</evidence>
<dbReference type="GO" id="GO:0003677">
    <property type="term" value="F:DNA binding"/>
    <property type="evidence" value="ECO:0007669"/>
    <property type="project" value="UniProtKB-KW"/>
</dbReference>
<accession>A0A812WCI2</accession>
<dbReference type="InterPro" id="IPR001647">
    <property type="entry name" value="HTH_TetR"/>
</dbReference>
<dbReference type="EMBL" id="CAJNJA010032892">
    <property type="protein sequence ID" value="CAE7672244.1"/>
    <property type="molecule type" value="Genomic_DNA"/>
</dbReference>
<protein>
    <submittedName>
        <fullName evidence="7">ProC protein</fullName>
    </submittedName>
</protein>
<dbReference type="InterPro" id="IPR009057">
    <property type="entry name" value="Homeodomain-like_sf"/>
</dbReference>
<dbReference type="AlphaFoldDB" id="A0A812WCI2"/>
<dbReference type="Gene3D" id="1.10.357.10">
    <property type="entry name" value="Tetracycline Repressor, domain 2"/>
    <property type="match status" value="1"/>
</dbReference>
<evidence type="ECO:0000256" key="5">
    <source>
        <dbReference type="SAM" id="MobiDB-lite"/>
    </source>
</evidence>
<evidence type="ECO:0000256" key="3">
    <source>
        <dbReference type="ARBA" id="ARBA00023002"/>
    </source>
</evidence>
<keyword evidence="2" id="KW-0521">NADP</keyword>
<evidence type="ECO:0000313" key="8">
    <source>
        <dbReference type="Proteomes" id="UP000601435"/>
    </source>
</evidence>
<dbReference type="SUPFAM" id="SSF55826">
    <property type="entry name" value="YbaK/ProRS associated domain"/>
    <property type="match status" value="1"/>
</dbReference>
<evidence type="ECO:0000259" key="6">
    <source>
        <dbReference type="PROSITE" id="PS50977"/>
    </source>
</evidence>
<comment type="caution">
    <text evidence="7">The sequence shown here is derived from an EMBL/GenBank/DDBJ whole genome shotgun (WGS) entry which is preliminary data.</text>
</comment>
<dbReference type="Gene3D" id="1.10.3730.10">
    <property type="entry name" value="ProC C-terminal domain-like"/>
    <property type="match status" value="1"/>
</dbReference>
<evidence type="ECO:0000256" key="2">
    <source>
        <dbReference type="ARBA" id="ARBA00022857"/>
    </source>
</evidence>
<dbReference type="GO" id="GO:0002161">
    <property type="term" value="F:aminoacyl-tRNA deacylase activity"/>
    <property type="evidence" value="ECO:0007669"/>
    <property type="project" value="InterPro"/>
</dbReference>
<dbReference type="Pfam" id="PF04073">
    <property type="entry name" value="tRNA_edit"/>
    <property type="match status" value="1"/>
</dbReference>
<dbReference type="InterPro" id="IPR029036">
    <property type="entry name" value="P5CR_dimer"/>
</dbReference>
<dbReference type="Proteomes" id="UP000601435">
    <property type="component" value="Unassembled WGS sequence"/>
</dbReference>
<dbReference type="InterPro" id="IPR036291">
    <property type="entry name" value="NAD(P)-bd_dom_sf"/>
</dbReference>
<dbReference type="NCBIfam" id="TIGR00112">
    <property type="entry name" value="proC"/>
    <property type="match status" value="1"/>
</dbReference>
<dbReference type="GO" id="GO:0004735">
    <property type="term" value="F:pyrroline-5-carboxylate reductase activity"/>
    <property type="evidence" value="ECO:0007669"/>
    <property type="project" value="InterPro"/>
</dbReference>
<dbReference type="PROSITE" id="PS50977">
    <property type="entry name" value="HTH_TETR_2"/>
    <property type="match status" value="1"/>
</dbReference>
<dbReference type="FunFam" id="1.10.3730.10:FF:000001">
    <property type="entry name" value="Pyrroline-5-carboxylate reductase"/>
    <property type="match status" value="1"/>
</dbReference>
<dbReference type="GO" id="GO:0055129">
    <property type="term" value="P:L-proline biosynthetic process"/>
    <property type="evidence" value="ECO:0007669"/>
    <property type="project" value="TreeGrafter"/>
</dbReference>
<organism evidence="7 8">
    <name type="scientific">Symbiodinium necroappetens</name>
    <dbReference type="NCBI Taxonomy" id="1628268"/>
    <lineage>
        <taxon>Eukaryota</taxon>
        <taxon>Sar</taxon>
        <taxon>Alveolata</taxon>
        <taxon>Dinophyceae</taxon>
        <taxon>Suessiales</taxon>
        <taxon>Symbiodiniaceae</taxon>
        <taxon>Symbiodinium</taxon>
    </lineage>
</organism>
<dbReference type="InterPro" id="IPR007214">
    <property type="entry name" value="YbaK/aa-tRNA-synth-assoc-dom"/>
</dbReference>
<dbReference type="PANTHER" id="PTHR11645:SF0">
    <property type="entry name" value="PYRROLINE-5-CARBOXYLATE REDUCTASE 3"/>
    <property type="match status" value="1"/>
</dbReference>
<dbReference type="HAMAP" id="MF_01925">
    <property type="entry name" value="P5C_reductase"/>
    <property type="match status" value="1"/>
</dbReference>
<dbReference type="InterPro" id="IPR008927">
    <property type="entry name" value="6-PGluconate_DH-like_C_sf"/>
</dbReference>
<keyword evidence="3" id="KW-0560">Oxidoreductase</keyword>
<reference evidence="7" key="1">
    <citation type="submission" date="2021-02" db="EMBL/GenBank/DDBJ databases">
        <authorList>
            <person name="Dougan E. K."/>
            <person name="Rhodes N."/>
            <person name="Thang M."/>
            <person name="Chan C."/>
        </authorList>
    </citation>
    <scope>NUCLEOTIDE SEQUENCE</scope>
</reference>
<comment type="similarity">
    <text evidence="1">Belongs to the pyrroline-5-carboxylate reductase family.</text>
</comment>
<dbReference type="InterPro" id="IPR036754">
    <property type="entry name" value="YbaK/aa-tRNA-synt-asso_dom_sf"/>
</dbReference>
<dbReference type="Gene3D" id="3.40.50.720">
    <property type="entry name" value="NAD(P)-binding Rossmann-like Domain"/>
    <property type="match status" value="1"/>
</dbReference>
<dbReference type="SUPFAM" id="SSF46689">
    <property type="entry name" value="Homeodomain-like"/>
    <property type="match status" value="1"/>
</dbReference>
<dbReference type="InterPro" id="IPR028939">
    <property type="entry name" value="P5C_Rdtase_cat_N"/>
</dbReference>
<dbReference type="SUPFAM" id="SSF48179">
    <property type="entry name" value="6-phosphogluconate dehydrogenase C-terminal domain-like"/>
    <property type="match status" value="1"/>
</dbReference>
<dbReference type="OrthoDB" id="10263291at2759"/>
<name>A0A812WCI2_9DINO</name>
<proteinExistence type="inferred from homology"/>
<dbReference type="PANTHER" id="PTHR11645">
    <property type="entry name" value="PYRROLINE-5-CARBOXYLATE REDUCTASE"/>
    <property type="match status" value="1"/>
</dbReference>
<feature type="region of interest" description="Disordered" evidence="5">
    <location>
        <begin position="422"/>
        <end position="458"/>
    </location>
</feature>
<dbReference type="Gene3D" id="3.90.960.10">
    <property type="entry name" value="YbaK/aminoacyl-tRNA synthetase-associated domain"/>
    <property type="match status" value="1"/>
</dbReference>
<evidence type="ECO:0000256" key="4">
    <source>
        <dbReference type="ARBA" id="ARBA00023125"/>
    </source>
</evidence>
<keyword evidence="4" id="KW-0238">DNA-binding</keyword>
<evidence type="ECO:0000256" key="1">
    <source>
        <dbReference type="ARBA" id="ARBA00005525"/>
    </source>
</evidence>
<dbReference type="SUPFAM" id="SSF51735">
    <property type="entry name" value="NAD(P)-binding Rossmann-fold domains"/>
    <property type="match status" value="1"/>
</dbReference>
<sequence length="652" mass="68206">MSLEGPVLLLGCGKMGGALLAGWLDRGLPGAQVTVIEPQAAAVADFTARGVGHVGSAEQLPGDLRPKVVLLAVKPQMMGEALPPLARLAGPETVFLSIAAGKTVDSLTALLMPEAAVVRAMPNTPAAVGRGMSVLYANARVDARQRALCAELMTAAGETAWIEDEALMDPVTALSGGGPAYVFLLIEVLAKAGIAAGLPAELAERLARVTVAGSGELVHRSDLSPATLRENVTSPGGTTLEALKVLMAEDGLQPLAAATRVQAVLSEAGLEAKVREFPQSTRTAEEAAAAIGCDVAQIAKSLIFKGATSGRSVLVVASGANRVAERKVAALIGEPLEKADAAFVREMTGYAIGGVPPVGHEVAPITVIDEELLRLTEIWAAAGTPNAVFALTPDALMKVTLGLKGDIKKGGTACRAMAEAKKTAKTGAGKSGSKTSGAKTAAAKRTVKKRAPAKAAPPRDIARETLDAALRLAATRSWADIALAEIAEEAGLKLSEIYAIYPTKGAILAAFSRRIDGLVLAEDMEGLEDSPARDRLFDVMMRRFDELEPYRDAVGNILADLWSDPVSALGGLPQLSRSMGWMLEAASVPTEGWRGLLRVQGLVGIYLATLRVWLRDDSADKSKTMAQLDAYLRRIETLSERFGRRDLSQDAA</sequence>
<dbReference type="CDD" id="cd04333">
    <property type="entry name" value="ProX_deacylase"/>
    <property type="match status" value="1"/>
</dbReference>
<dbReference type="Pfam" id="PF14748">
    <property type="entry name" value="P5CR_dimer"/>
    <property type="match status" value="1"/>
</dbReference>
<gene>
    <name evidence="7" type="primary">proC</name>
    <name evidence="7" type="ORF">SNEC2469_LOCUS19251</name>
</gene>
<feature type="compositionally biased region" description="Low complexity" evidence="5">
    <location>
        <begin position="425"/>
        <end position="444"/>
    </location>
</feature>
<dbReference type="InterPro" id="IPR000304">
    <property type="entry name" value="Pyrroline-COOH_reductase"/>
</dbReference>
<keyword evidence="8" id="KW-1185">Reference proteome</keyword>